<name>X0HR87_FUSOX</name>
<accession>X0HR87</accession>
<sequence>STPHQTTIRVTSQINELQVQKDYALQRIKLLESQLQEELKRR</sequence>
<dbReference type="AlphaFoldDB" id="X0HR87"/>
<protein>
    <submittedName>
        <fullName evidence="1">Uncharacterized protein</fullName>
    </submittedName>
</protein>
<dbReference type="Proteomes" id="UP000030676">
    <property type="component" value="Unassembled WGS sequence"/>
</dbReference>
<feature type="non-terminal residue" evidence="1">
    <location>
        <position position="1"/>
    </location>
</feature>
<gene>
    <name evidence="1" type="ORF">FOPG_19997</name>
</gene>
<organism evidence="1">
    <name type="scientific">Fusarium oxysporum f. sp. conglutinans race 2 54008</name>
    <dbReference type="NCBI Taxonomy" id="1089457"/>
    <lineage>
        <taxon>Eukaryota</taxon>
        <taxon>Fungi</taxon>
        <taxon>Dikarya</taxon>
        <taxon>Ascomycota</taxon>
        <taxon>Pezizomycotina</taxon>
        <taxon>Sordariomycetes</taxon>
        <taxon>Hypocreomycetidae</taxon>
        <taxon>Hypocreales</taxon>
        <taxon>Nectriaceae</taxon>
        <taxon>Fusarium</taxon>
        <taxon>Fusarium oxysporum species complex</taxon>
    </lineage>
</organism>
<evidence type="ECO:0000313" key="1">
    <source>
        <dbReference type="EMBL" id="EXL63729.1"/>
    </source>
</evidence>
<reference evidence="1" key="2">
    <citation type="submission" date="2014-03" db="EMBL/GenBank/DDBJ databases">
        <title>The Genome Annotation of Fusarium oxysporum PHW808.</title>
        <authorList>
            <consortium name="The Broad Institute Genomics Platform"/>
            <person name="Ma L.-J."/>
            <person name="Corby-Kistler H."/>
            <person name="Broz K."/>
            <person name="Gale L.R."/>
            <person name="Jonkers W."/>
            <person name="O'Donnell K."/>
            <person name="Ploetz R."/>
            <person name="Steinberg C."/>
            <person name="Schwartz D.C."/>
            <person name="VanEtten H."/>
            <person name="Zhou S."/>
            <person name="Young S.K."/>
            <person name="Zeng Q."/>
            <person name="Gargeya S."/>
            <person name="Fitzgerald M."/>
            <person name="Abouelleil A."/>
            <person name="Alvarado L."/>
            <person name="Chapman S.B."/>
            <person name="Gainer-Dewar J."/>
            <person name="Goldberg J."/>
            <person name="Griggs A."/>
            <person name="Gujja S."/>
            <person name="Hansen M."/>
            <person name="Howarth C."/>
            <person name="Imamovic A."/>
            <person name="Ireland A."/>
            <person name="Larimer J."/>
            <person name="McCowan C."/>
            <person name="Murphy C."/>
            <person name="Pearson M."/>
            <person name="Poon T.W."/>
            <person name="Priest M."/>
            <person name="Roberts A."/>
            <person name="Saif S."/>
            <person name="Shea T."/>
            <person name="Sykes S."/>
            <person name="Wortman J."/>
            <person name="Nusbaum C."/>
            <person name="Birren B."/>
        </authorList>
    </citation>
    <scope>NUCLEOTIDE SEQUENCE</scope>
    <source>
        <strain evidence="1">54008</strain>
    </source>
</reference>
<feature type="non-terminal residue" evidence="1">
    <location>
        <position position="42"/>
    </location>
</feature>
<dbReference type="EMBL" id="KK034820">
    <property type="protein sequence ID" value="EXL63729.1"/>
    <property type="molecule type" value="Genomic_DNA"/>
</dbReference>
<dbReference type="HOGENOM" id="CLU_3263222_0_0_1"/>
<proteinExistence type="predicted"/>
<reference evidence="1" key="1">
    <citation type="submission" date="2011-11" db="EMBL/GenBank/DDBJ databases">
        <title>The Genome Sequence of Fusarium oxysporum PHW808.</title>
        <authorList>
            <consortium name="The Broad Institute Genome Sequencing Platform"/>
            <person name="Ma L.-J."/>
            <person name="Gale L.R."/>
            <person name="Schwartz D.C."/>
            <person name="Zhou S."/>
            <person name="Corby-Kistler H."/>
            <person name="Young S.K."/>
            <person name="Zeng Q."/>
            <person name="Gargeya S."/>
            <person name="Fitzgerald M."/>
            <person name="Haas B."/>
            <person name="Abouelleil A."/>
            <person name="Alvarado L."/>
            <person name="Arachchi H.M."/>
            <person name="Berlin A."/>
            <person name="Brown A."/>
            <person name="Chapman S.B."/>
            <person name="Chen Z."/>
            <person name="Dunbar C."/>
            <person name="Freedman E."/>
            <person name="Gearin G."/>
            <person name="Goldberg J."/>
            <person name="Griggs A."/>
            <person name="Gujja S."/>
            <person name="Heiman D."/>
            <person name="Howarth C."/>
            <person name="Larson L."/>
            <person name="Lui A."/>
            <person name="MacDonald P.J.P."/>
            <person name="Montmayeur A."/>
            <person name="Murphy C."/>
            <person name="Neiman D."/>
            <person name="Pearson M."/>
            <person name="Priest M."/>
            <person name="Roberts A."/>
            <person name="Saif S."/>
            <person name="Shea T."/>
            <person name="Shenoy N."/>
            <person name="Sisk P."/>
            <person name="Stolte C."/>
            <person name="Sykes S."/>
            <person name="Wortman J."/>
            <person name="Nusbaum C."/>
            <person name="Birren B."/>
        </authorList>
    </citation>
    <scope>NUCLEOTIDE SEQUENCE [LARGE SCALE GENOMIC DNA]</scope>
    <source>
        <strain evidence="1">54008</strain>
    </source>
</reference>